<keyword evidence="21" id="KW-1185">Reference proteome</keyword>
<dbReference type="PROSITE" id="PS52004">
    <property type="entry name" value="KS3_2"/>
    <property type="match status" value="1"/>
</dbReference>
<dbReference type="Pfam" id="PF02801">
    <property type="entry name" value="Ketoacyl-synt_C"/>
    <property type="match status" value="1"/>
</dbReference>
<dbReference type="Pfam" id="PF00668">
    <property type="entry name" value="Condensation"/>
    <property type="match status" value="2"/>
</dbReference>
<dbReference type="Pfam" id="PF00202">
    <property type="entry name" value="Aminotran_3"/>
    <property type="match status" value="1"/>
</dbReference>
<dbReference type="Gene3D" id="3.40.640.10">
    <property type="entry name" value="Type I PLP-dependent aspartate aminotransferase-like (Major domain)"/>
    <property type="match status" value="1"/>
</dbReference>
<dbReference type="Gene3D" id="3.40.366.10">
    <property type="entry name" value="Malonyl-Coenzyme A Acyl Carrier Protein, domain 2"/>
    <property type="match status" value="1"/>
</dbReference>
<dbReference type="Gene3D" id="3.90.1150.10">
    <property type="entry name" value="Aspartate Aminotransferase, domain 1"/>
    <property type="match status" value="1"/>
</dbReference>
<feature type="region of interest" description="Disordered" evidence="17">
    <location>
        <begin position="1576"/>
        <end position="1676"/>
    </location>
</feature>
<feature type="domain" description="Carrier" evidence="18">
    <location>
        <begin position="4037"/>
        <end position="4113"/>
    </location>
</feature>
<dbReference type="GO" id="GO:0005737">
    <property type="term" value="C:cytoplasm"/>
    <property type="evidence" value="ECO:0007669"/>
    <property type="project" value="UniProtKB-SubCell"/>
</dbReference>
<dbReference type="InterPro" id="IPR001031">
    <property type="entry name" value="Thioesterase"/>
</dbReference>
<dbReference type="Gene3D" id="3.40.50.12780">
    <property type="entry name" value="N-terminal domain of ligase-like"/>
    <property type="match status" value="1"/>
</dbReference>
<keyword evidence="11" id="KW-0175">Coiled coil</keyword>
<feature type="compositionally biased region" description="Basic and acidic residues" evidence="17">
    <location>
        <begin position="1145"/>
        <end position="1158"/>
    </location>
</feature>
<dbReference type="FunFam" id="2.30.38.10:FF:000001">
    <property type="entry name" value="Non-ribosomal peptide synthetase PvdI"/>
    <property type="match status" value="1"/>
</dbReference>
<proteinExistence type="inferred from homology"/>
<dbReference type="Proteomes" id="UP000217289">
    <property type="component" value="Chromosome"/>
</dbReference>
<dbReference type="NCBIfam" id="TIGR04020">
    <property type="entry name" value="seco_metab_LLM"/>
    <property type="match status" value="1"/>
</dbReference>
<keyword evidence="9" id="KW-0808">Transferase</keyword>
<dbReference type="InterPro" id="IPR001242">
    <property type="entry name" value="Condensation_dom"/>
</dbReference>
<dbReference type="InterPro" id="IPR025110">
    <property type="entry name" value="AMP-bd_C"/>
</dbReference>
<dbReference type="SUPFAM" id="SSF53901">
    <property type="entry name" value="Thiolase-like"/>
    <property type="match status" value="1"/>
</dbReference>
<dbReference type="Pfam" id="PF00109">
    <property type="entry name" value="ketoacyl-synt"/>
    <property type="match status" value="1"/>
</dbReference>
<dbReference type="Gene3D" id="3.40.47.10">
    <property type="match status" value="1"/>
</dbReference>
<dbReference type="InterPro" id="IPR029058">
    <property type="entry name" value="AB_hydrolase_fold"/>
</dbReference>
<dbReference type="RefSeq" id="WP_170115616.1">
    <property type="nucleotide sequence ID" value="NZ_CP022163.1"/>
</dbReference>
<dbReference type="InterPro" id="IPR000873">
    <property type="entry name" value="AMP-dep_synth/lig_dom"/>
</dbReference>
<evidence type="ECO:0000256" key="13">
    <source>
        <dbReference type="ARBA" id="ARBA00052643"/>
    </source>
</evidence>
<name>A0A250INC5_9BACT</name>
<dbReference type="SMART" id="SM00824">
    <property type="entry name" value="PKS_TE"/>
    <property type="match status" value="1"/>
</dbReference>
<dbReference type="GO" id="GO:0030170">
    <property type="term" value="F:pyridoxal phosphate binding"/>
    <property type="evidence" value="ECO:0007669"/>
    <property type="project" value="InterPro"/>
</dbReference>
<dbReference type="InterPro" id="IPR001227">
    <property type="entry name" value="Ac_transferase_dom_sf"/>
</dbReference>
<dbReference type="SUPFAM" id="SSF47336">
    <property type="entry name" value="ACP-like"/>
    <property type="match status" value="3"/>
</dbReference>
<dbReference type="EMBL" id="CP022163">
    <property type="protein sequence ID" value="ATB32446.1"/>
    <property type="molecule type" value="Genomic_DNA"/>
</dbReference>
<feature type="domain" description="Carrier" evidence="18">
    <location>
        <begin position="948"/>
        <end position="1023"/>
    </location>
</feature>
<comment type="subcellular location">
    <subcellularLocation>
        <location evidence="3">Cytoplasm</location>
    </subcellularLocation>
</comment>
<dbReference type="PANTHER" id="PTHR45527">
    <property type="entry name" value="NONRIBOSOMAL PEPTIDE SYNTHETASE"/>
    <property type="match status" value="1"/>
</dbReference>
<dbReference type="SUPFAM" id="SSF53383">
    <property type="entry name" value="PLP-dependent transferases"/>
    <property type="match status" value="1"/>
</dbReference>
<dbReference type="Gene3D" id="3.30.70.3290">
    <property type="match status" value="1"/>
</dbReference>
<dbReference type="InterPro" id="IPR009081">
    <property type="entry name" value="PP-bd_ACP"/>
</dbReference>
<dbReference type="CDD" id="cd00610">
    <property type="entry name" value="OAT_like"/>
    <property type="match status" value="1"/>
</dbReference>
<dbReference type="InterPro" id="IPR023213">
    <property type="entry name" value="CAT-like_dom_sf"/>
</dbReference>
<evidence type="ECO:0000256" key="8">
    <source>
        <dbReference type="ARBA" id="ARBA00022598"/>
    </source>
</evidence>
<dbReference type="Pfam" id="PF00296">
    <property type="entry name" value="Bac_luciferase"/>
    <property type="match status" value="1"/>
</dbReference>
<dbReference type="InterPro" id="IPR014030">
    <property type="entry name" value="Ketoacyl_synth_N"/>
</dbReference>
<feature type="domain" description="Ketosynthase family 3 (KS3)" evidence="19">
    <location>
        <begin position="46"/>
        <end position="470"/>
    </location>
</feature>
<feature type="region of interest" description="Disordered" evidence="17">
    <location>
        <begin position="2060"/>
        <end position="2082"/>
    </location>
</feature>
<feature type="compositionally biased region" description="Pro residues" evidence="17">
    <location>
        <begin position="1080"/>
        <end position="1090"/>
    </location>
</feature>
<feature type="compositionally biased region" description="Gly residues" evidence="17">
    <location>
        <begin position="1583"/>
        <end position="1597"/>
    </location>
</feature>
<evidence type="ECO:0000256" key="5">
    <source>
        <dbReference type="ARBA" id="ARBA00022450"/>
    </source>
</evidence>
<dbReference type="FunFam" id="1.10.1200.10:FF:000016">
    <property type="entry name" value="Non-ribosomal peptide synthase"/>
    <property type="match status" value="2"/>
</dbReference>
<dbReference type="NCBIfam" id="TIGR01733">
    <property type="entry name" value="AA-adenyl-dom"/>
    <property type="match status" value="1"/>
</dbReference>
<organism evidence="20 21">
    <name type="scientific">Melittangium boletus DSM 14713</name>
    <dbReference type="NCBI Taxonomy" id="1294270"/>
    <lineage>
        <taxon>Bacteria</taxon>
        <taxon>Pseudomonadati</taxon>
        <taxon>Myxococcota</taxon>
        <taxon>Myxococcia</taxon>
        <taxon>Myxococcales</taxon>
        <taxon>Cystobacterineae</taxon>
        <taxon>Archangiaceae</taxon>
        <taxon>Melittangium</taxon>
    </lineage>
</organism>
<dbReference type="InterPro" id="IPR015421">
    <property type="entry name" value="PyrdxlP-dep_Trfase_major"/>
</dbReference>
<protein>
    <recommendedName>
        <fullName evidence="16">L-cysteine--[L-cysteinyl-carrier protein] ligase</fullName>
        <ecNumber evidence="15">6.2.1.69</ecNumber>
    </recommendedName>
    <alternativeName>
        <fullName evidence="16">L-cysteine--[L-cysteinyl-carrier protein] ligase</fullName>
    </alternativeName>
</protein>
<dbReference type="GO" id="GO:0043041">
    <property type="term" value="P:amino acid activation for nonribosomal peptide biosynthetic process"/>
    <property type="evidence" value="ECO:0007669"/>
    <property type="project" value="TreeGrafter"/>
</dbReference>
<dbReference type="CDD" id="cd19535">
    <property type="entry name" value="Cyc_NRPS"/>
    <property type="match status" value="1"/>
</dbReference>
<dbReference type="PROSITE" id="PS00600">
    <property type="entry name" value="AA_TRANSFER_CLASS_3"/>
    <property type="match status" value="1"/>
</dbReference>
<dbReference type="Gene3D" id="3.30.559.10">
    <property type="entry name" value="Chloramphenicol acetyltransferase-like domain"/>
    <property type="match status" value="2"/>
</dbReference>
<reference evidence="20 21" key="1">
    <citation type="submission" date="2017-06" db="EMBL/GenBank/DDBJ databases">
        <authorList>
            <person name="Kim H.J."/>
            <person name="Triplett B.A."/>
        </authorList>
    </citation>
    <scope>NUCLEOTIDE SEQUENCE [LARGE SCALE GENOMIC DNA]</scope>
    <source>
        <strain evidence="20 21">DSM 14713</strain>
    </source>
</reference>
<dbReference type="InterPro" id="IPR016036">
    <property type="entry name" value="Malonyl_transacylase_ACP-bd"/>
</dbReference>
<dbReference type="GO" id="GO:0008483">
    <property type="term" value="F:transaminase activity"/>
    <property type="evidence" value="ECO:0007669"/>
    <property type="project" value="InterPro"/>
</dbReference>
<evidence type="ECO:0000256" key="17">
    <source>
        <dbReference type="SAM" id="MobiDB-lite"/>
    </source>
</evidence>
<dbReference type="GO" id="GO:0031177">
    <property type="term" value="F:phosphopantetheine binding"/>
    <property type="evidence" value="ECO:0007669"/>
    <property type="project" value="InterPro"/>
</dbReference>
<dbReference type="EC" id="6.2.1.69" evidence="15"/>
<dbReference type="GO" id="GO:0044550">
    <property type="term" value="P:secondary metabolite biosynthetic process"/>
    <property type="evidence" value="ECO:0007669"/>
    <property type="project" value="UniProtKB-ARBA"/>
</dbReference>
<dbReference type="KEGG" id="mbd:MEBOL_005924"/>
<evidence type="ECO:0000256" key="9">
    <source>
        <dbReference type="ARBA" id="ARBA00022679"/>
    </source>
</evidence>
<dbReference type="InterPro" id="IPR020845">
    <property type="entry name" value="AMP-binding_CS"/>
</dbReference>
<dbReference type="InterPro" id="IPR016035">
    <property type="entry name" value="Acyl_Trfase/lysoPLipase"/>
</dbReference>
<dbReference type="PANTHER" id="PTHR45527:SF10">
    <property type="entry name" value="PYOCHELIN SYNTHASE PCHF"/>
    <property type="match status" value="1"/>
</dbReference>
<dbReference type="Gene3D" id="3.30.300.30">
    <property type="match status" value="1"/>
</dbReference>
<dbReference type="GO" id="GO:0016874">
    <property type="term" value="F:ligase activity"/>
    <property type="evidence" value="ECO:0007669"/>
    <property type="project" value="UniProtKB-KW"/>
</dbReference>
<dbReference type="Pfam" id="PF00975">
    <property type="entry name" value="Thioesterase"/>
    <property type="match status" value="1"/>
</dbReference>
<feature type="compositionally biased region" description="Low complexity" evidence="17">
    <location>
        <begin position="1109"/>
        <end position="1121"/>
    </location>
</feature>
<dbReference type="InterPro" id="IPR015422">
    <property type="entry name" value="PyrdxlP-dep_Trfase_small"/>
</dbReference>
<dbReference type="InterPro" id="IPR014031">
    <property type="entry name" value="Ketoacyl_synth_C"/>
</dbReference>
<dbReference type="CDD" id="cd00833">
    <property type="entry name" value="PKS"/>
    <property type="match status" value="1"/>
</dbReference>
<feature type="compositionally biased region" description="Low complexity" evidence="17">
    <location>
        <begin position="1044"/>
        <end position="1053"/>
    </location>
</feature>
<evidence type="ECO:0000256" key="1">
    <source>
        <dbReference type="ARBA" id="ARBA00001933"/>
    </source>
</evidence>
<feature type="compositionally biased region" description="Polar residues" evidence="17">
    <location>
        <begin position="2952"/>
        <end position="2963"/>
    </location>
</feature>
<dbReference type="Gene3D" id="3.20.20.30">
    <property type="entry name" value="Luciferase-like domain"/>
    <property type="match status" value="1"/>
</dbReference>
<dbReference type="FunFam" id="3.40.50.980:FF:000001">
    <property type="entry name" value="Non-ribosomal peptide synthetase"/>
    <property type="match status" value="1"/>
</dbReference>
<keyword evidence="5" id="KW-0596">Phosphopantetheine</keyword>
<evidence type="ECO:0000256" key="10">
    <source>
        <dbReference type="ARBA" id="ARBA00022898"/>
    </source>
</evidence>
<evidence type="ECO:0000256" key="14">
    <source>
        <dbReference type="ARBA" id="ARBA00054155"/>
    </source>
</evidence>
<dbReference type="SMART" id="SM00823">
    <property type="entry name" value="PKS_PP"/>
    <property type="match status" value="3"/>
</dbReference>
<keyword evidence="10" id="KW-0663">Pyridoxal phosphate</keyword>
<dbReference type="SUPFAM" id="SSF51679">
    <property type="entry name" value="Bacterial luciferase-like"/>
    <property type="match status" value="1"/>
</dbReference>
<dbReference type="PROSITE" id="PS00012">
    <property type="entry name" value="PHOSPHOPANTETHEINE"/>
    <property type="match status" value="1"/>
</dbReference>
<comment type="cofactor">
    <cofactor evidence="1">
        <name>pyridoxal 5'-phosphate</name>
        <dbReference type="ChEBI" id="CHEBI:597326"/>
    </cofactor>
</comment>
<dbReference type="Pfam" id="PF16197">
    <property type="entry name" value="KAsynt_C_assoc"/>
    <property type="match status" value="1"/>
</dbReference>
<dbReference type="Gene3D" id="1.10.1200.10">
    <property type="entry name" value="ACP-like"/>
    <property type="match status" value="2"/>
</dbReference>
<dbReference type="FunFam" id="3.40.47.10:FF:000019">
    <property type="entry name" value="Polyketide synthase type I"/>
    <property type="match status" value="1"/>
</dbReference>
<evidence type="ECO:0000256" key="3">
    <source>
        <dbReference type="ARBA" id="ARBA00004496"/>
    </source>
</evidence>
<gene>
    <name evidence="20" type="ORF">MEBOL_005924</name>
</gene>
<evidence type="ECO:0000256" key="12">
    <source>
        <dbReference type="ARBA" id="ARBA00029443"/>
    </source>
</evidence>
<keyword evidence="6" id="KW-0963">Cytoplasm</keyword>
<dbReference type="InterPro" id="IPR045851">
    <property type="entry name" value="AMP-bd_C_sf"/>
</dbReference>
<dbReference type="FunFam" id="3.30.559.30:FF:000006">
    <property type="entry name" value="Yersiniabactin polyketide/non-ribosomal peptide synthetase"/>
    <property type="match status" value="1"/>
</dbReference>
<dbReference type="GO" id="GO:0072330">
    <property type="term" value="P:monocarboxylic acid biosynthetic process"/>
    <property type="evidence" value="ECO:0007669"/>
    <property type="project" value="UniProtKB-ARBA"/>
</dbReference>
<dbReference type="InterPro" id="IPR014043">
    <property type="entry name" value="Acyl_transferase_dom"/>
</dbReference>
<dbReference type="GO" id="GO:0016746">
    <property type="term" value="F:acyltransferase activity"/>
    <property type="evidence" value="ECO:0007669"/>
    <property type="project" value="InterPro"/>
</dbReference>
<dbReference type="Gene3D" id="3.30.559.30">
    <property type="entry name" value="Nonribosomal peptide synthetase, condensation domain"/>
    <property type="match status" value="2"/>
</dbReference>
<dbReference type="InterPro" id="IPR036661">
    <property type="entry name" value="Luciferase-like_sf"/>
</dbReference>
<dbReference type="InterPro" id="IPR010071">
    <property type="entry name" value="AA_adenyl_dom"/>
</dbReference>
<dbReference type="InterPro" id="IPR042099">
    <property type="entry name" value="ANL_N_sf"/>
</dbReference>
<dbReference type="InterPro" id="IPR049704">
    <property type="entry name" value="Aminotrans_3_PPA_site"/>
</dbReference>
<dbReference type="Gene3D" id="2.30.38.10">
    <property type="entry name" value="Luciferase, Domain 3"/>
    <property type="match status" value="1"/>
</dbReference>
<evidence type="ECO:0000259" key="19">
    <source>
        <dbReference type="PROSITE" id="PS52004"/>
    </source>
</evidence>
<evidence type="ECO:0000256" key="16">
    <source>
        <dbReference type="ARBA" id="ARBA00079103"/>
    </source>
</evidence>
<dbReference type="PROSITE" id="PS00455">
    <property type="entry name" value="AMP_BINDING"/>
    <property type="match status" value="1"/>
</dbReference>
<comment type="pathway">
    <text evidence="4">Siderophore biosynthesis.</text>
</comment>
<dbReference type="Gene3D" id="3.40.50.980">
    <property type="match status" value="2"/>
</dbReference>
<evidence type="ECO:0000256" key="11">
    <source>
        <dbReference type="ARBA" id="ARBA00023054"/>
    </source>
</evidence>
<dbReference type="InterPro" id="IPR005814">
    <property type="entry name" value="Aminotrans_3"/>
</dbReference>
<feature type="compositionally biased region" description="Low complexity" evidence="17">
    <location>
        <begin position="1598"/>
        <end position="1612"/>
    </location>
</feature>
<evidence type="ECO:0000256" key="6">
    <source>
        <dbReference type="ARBA" id="ARBA00022490"/>
    </source>
</evidence>
<dbReference type="InterPro" id="IPR024011">
    <property type="entry name" value="Biosynth_lucif-like_mOase_dom"/>
</dbReference>
<keyword evidence="8" id="KW-0436">Ligase</keyword>
<comment type="similarity">
    <text evidence="12">In the C-terminal section; belongs to the NRP synthetase family.</text>
</comment>
<dbReference type="SUPFAM" id="SSF53474">
    <property type="entry name" value="alpha/beta-Hydrolases"/>
    <property type="match status" value="1"/>
</dbReference>
<dbReference type="InterPro" id="IPR011251">
    <property type="entry name" value="Luciferase-like_dom"/>
</dbReference>
<dbReference type="Pfam" id="PF00698">
    <property type="entry name" value="Acyl_transf_1"/>
    <property type="match status" value="1"/>
</dbReference>
<dbReference type="InterPro" id="IPR036736">
    <property type="entry name" value="ACP-like_sf"/>
</dbReference>
<accession>A0A250INC5</accession>
<dbReference type="Pfam" id="PF00550">
    <property type="entry name" value="PP-binding"/>
    <property type="match status" value="3"/>
</dbReference>
<dbReference type="InterPro" id="IPR020841">
    <property type="entry name" value="PKS_Beta-ketoAc_synthase_dom"/>
</dbReference>
<dbReference type="InterPro" id="IPR057737">
    <property type="entry name" value="Condensation_MtbB-like"/>
</dbReference>
<dbReference type="InterPro" id="IPR016039">
    <property type="entry name" value="Thiolase-like"/>
</dbReference>
<evidence type="ECO:0000256" key="2">
    <source>
        <dbReference type="ARBA" id="ARBA00001957"/>
    </source>
</evidence>
<comment type="function">
    <text evidence="14">Involved in production of the polyketide antibiotic thailandamide.</text>
</comment>
<dbReference type="Pfam" id="PF13193">
    <property type="entry name" value="AMP-binding_C"/>
    <property type="match status" value="1"/>
</dbReference>
<evidence type="ECO:0000259" key="18">
    <source>
        <dbReference type="PROSITE" id="PS50075"/>
    </source>
</evidence>
<comment type="catalytic activity">
    <reaction evidence="13">
        <text>holo-[peptidyl-carrier protein] + L-cysteine + ATP = L-cysteinyl-[peptidyl-carrier protein] + AMP + diphosphate</text>
        <dbReference type="Rhea" id="RHEA:61680"/>
        <dbReference type="Rhea" id="RHEA-COMP:11480"/>
        <dbReference type="Rhea" id="RHEA-COMP:15906"/>
        <dbReference type="ChEBI" id="CHEBI:30616"/>
        <dbReference type="ChEBI" id="CHEBI:33019"/>
        <dbReference type="ChEBI" id="CHEBI:35235"/>
        <dbReference type="ChEBI" id="CHEBI:64479"/>
        <dbReference type="ChEBI" id="CHEBI:144926"/>
        <dbReference type="ChEBI" id="CHEBI:456215"/>
        <dbReference type="EC" id="6.2.1.69"/>
    </reaction>
    <physiologicalReaction direction="left-to-right" evidence="13">
        <dbReference type="Rhea" id="RHEA:61681"/>
    </physiologicalReaction>
</comment>
<dbReference type="SUPFAM" id="SSF52777">
    <property type="entry name" value="CoA-dependent acyltransferases"/>
    <property type="match status" value="4"/>
</dbReference>
<dbReference type="FunFam" id="3.30.559.10:FF:000023">
    <property type="entry name" value="Non-ribosomal peptide synthetase"/>
    <property type="match status" value="1"/>
</dbReference>
<dbReference type="GO" id="GO:0016705">
    <property type="term" value="F:oxidoreductase activity, acting on paired donors, with incorporation or reduction of molecular oxygen"/>
    <property type="evidence" value="ECO:0007669"/>
    <property type="project" value="InterPro"/>
</dbReference>
<evidence type="ECO:0000256" key="15">
    <source>
        <dbReference type="ARBA" id="ARBA00066651"/>
    </source>
</evidence>
<dbReference type="FunFam" id="3.30.300.30:FF:000010">
    <property type="entry name" value="Enterobactin synthetase component F"/>
    <property type="match status" value="1"/>
</dbReference>
<dbReference type="InterPro" id="IPR020806">
    <property type="entry name" value="PKS_PP-bd"/>
</dbReference>
<dbReference type="InterPro" id="IPR020802">
    <property type="entry name" value="TesA-like"/>
</dbReference>
<feature type="region of interest" description="Disordered" evidence="17">
    <location>
        <begin position="2933"/>
        <end position="2963"/>
    </location>
</feature>
<dbReference type="PROSITE" id="PS50075">
    <property type="entry name" value="CARRIER"/>
    <property type="match status" value="3"/>
</dbReference>
<comment type="cofactor">
    <cofactor evidence="2">
        <name>pantetheine 4'-phosphate</name>
        <dbReference type="ChEBI" id="CHEBI:47942"/>
    </cofactor>
</comment>
<feature type="region of interest" description="Disordered" evidence="17">
    <location>
        <begin position="1142"/>
        <end position="1164"/>
    </location>
</feature>
<dbReference type="FunFam" id="3.40.50.12780:FF:000012">
    <property type="entry name" value="Non-ribosomal peptide synthetase"/>
    <property type="match status" value="1"/>
</dbReference>
<evidence type="ECO:0000313" key="21">
    <source>
        <dbReference type="Proteomes" id="UP000217289"/>
    </source>
</evidence>
<keyword evidence="7" id="KW-0597">Phosphoprotein</keyword>
<dbReference type="SUPFAM" id="SSF52151">
    <property type="entry name" value="FabD/lysophospholipase-like"/>
    <property type="match status" value="1"/>
</dbReference>
<feature type="domain" description="Carrier" evidence="18">
    <location>
        <begin position="2959"/>
        <end position="3034"/>
    </location>
</feature>
<dbReference type="Pfam" id="PF00501">
    <property type="entry name" value="AMP-binding"/>
    <property type="match status" value="2"/>
</dbReference>
<sequence>MSPNGHSFEHTLKALVRERKISPEVLRALLGGLRSGRERAQQLPIPHGIAVAGIGCRLPADIDTPARLWEALRTGHSGIRETPRTRWDVDAYYDPRPEMPAKTYTKHGGYLNSIDEFDPAFFSISAREAADMDPQHRLLLEVVWEAIEDAGLPIERLRQLKTGVFIGMSTDDYHQLTVDDRRLELLTAYTSLGTSRSVSAGRISYLLGFNGPALQVDTSCSSSLVALHLAAQSLRTGECDAAIVAGVNLILSPLNPILRSRISALSPTGVCRAFDDSADGFVQGEGVTAVVLRRLPDATAEHGRIRAVLRASASNHNGGGNGLTAPNGKAQRHLLSHTLKAALLGPDDIDYLEAHGTGTRLGDPIEVEAIAAAYAGRTTPLFVGSVKTNFGHLEAAAGLLAFIKAALAVEHGEIAPQLNFATPNREIDWDNIPVQVAARLASWPSTGRPRRAAVSSFGISGSNAHCILEEAPAPAGKNEAIAGDEMPAVCIPLSAKDETALRELARRYSTALATSPHPPRDWAFSAATGRSPFRERGAVVGRTHEELARGLEALAAGRVSATVVRGTAPQNGRVQLGFAFSGQGAQYAGMGASLYKRFSSFRSAFDEVAALHLDASGGQSLSSLVFSSSDAALSDTGLAQPALFAFEYALCSLWRSLGVTPSALIGHSIGEYVAAHFAGVLSLHDSYSLVLARSRAMAALPPGGSMLSVLSCASDLSPLLSSFPSLELAADNSSQSCVLSGPSSDIDRLSLSLESSGHNTRRLHVSHAFHSAAMQPAMAALSSAASLLPHLPPSLPLASNLTGSLASEGLLGPDYWAQHLRHTVRFREGVDALVSKKVTHFLEIGPRPVLSGLIRSSRSGVSALSSLDSSDPERAFSSAAASLHALGVELDWKGLFPGKTPSWVSLPTYPFRRTRFWASKTTVESKKEAMQVDAPTHQASPGGNTAVAATARAVRALFAEQLSTDADRLDQDTPLLELGADSFVMVSAIKKLAEIWQVRMSVRDLFEVYLTVNQIAAHLVEASPVASSVAAKHGDTASPAGNTARAPAPVAPVVAPPTPSAPRRAPVPETPRPTATFAPAPAPAPAPARVPAPAATTSYQPPRFGGTKPAASPAAAPRGPANRLTPQQEEYLARFTARYTQKTGRSKEMAAETRDKLVNTRRSSSGFRLQTKELTYPIVATASKGSRIWDLDGNEYVDIAMGFGATLFGHNPDFVREALAGQIDKGYQIGPASELAGECARLISTATGMDRVLFLNSGTEAVMTAMRIARAATGRSKVVLFQNSYHGHFDGTMVTPDVEGGGVTARPMAIGTPQRMIDDIIVLPYANMRSIDTIRAHGHELAAVIVEPVQNRRPDLHPTEFLQALREVTRETGSILVFDEILVGFRIALGGSQEWFGVQADMVTYGKIIGGGLPLGVIAGRRDIMDRVDGGMWNYGDDSTPNENTTYTAGTFSKHPLAMTACHATLTEMLNRGGELQRDLNQRADRLMEILNEVFTNNQVPLMAVNFGSFFRFAQSGNLSFVYQPIEIDLFFYHLIEKGVYVWEGRTCFISTAHDDTDMDVIIRAVHESVAEMKAGGFWPGREGPGGGASGGPGSGATGRPSPGAKPAAASPVTSAPRAVAESKASAPMTSGHRGVDAGRSSLLGRAMRQDADSPGARAPEPARSKPPTRAMPPPIVDDSFIARRSGESTIDFSLYYFGDLAEDAQADKYSLLLDGARFADENGFQAVWLPERHFHSFGGFSPNPSVVTAALAQETQRVDLRASVLIPLQHPIRVAEEWAVLDNLSHGRVGLALASGWHANDFVLDPESWERKREVMIERLGALQHLWRANTVPFSGPNGQDVDVRIFPRPTRASLPVWLTTLGNRETWALAGRLGLGVLTNLIGQKISDIADNIRVYRQARQEAGLDPDRGHVTVLLHTLVGTDLNEVREKARGPFGRYLASSLGLFQQMVRDQGLTADFDTLTPEDRAFLLNAAYNRYVGGSALIGTVESTAAVVDQLVAAGVDELACFIDFGVEHDYVRHHLRSLVELKERYRKSAKKTQGTALTYTSTAPIVMPSVGNSAARPRATSTKATPALASSADDDDSERVALRLPLTGDQRMLWFLARMGADGQMAYAQTIVLRLTGPFDIAAMQRAYTAVIARHEALRTVFAADGESQSVLVKGLSEVPVIDLSALDPEPRARQLEGLLADEAERPFELTEALVRLAVVKHTETEHVLILTSHHLICDGVSVGILLTELAALYADARKAAELPPAPSFPEHVRWRLAQHQEAEYAREEAYWLRVIGAGLPALELPTDRCRPPAKTYDGDRVTLTLDAAFFTRLKGFSQEIRSTYFMVVLGAFAALFHRVARQDQVVVGVPFGGRGREGSETMVGYLSNVYPIVSRLELGDSVATYLDRLRATLLDAYDHQSYPFSDLVVKAMSSADPSRAPFFSVAFNWDRVDLPRLNGLTVEQLEFRPRYVDYDLMPNIMEVNGEVVISWDYNSQLFDRNTIETLANQFVIMIRALVRDAKAKVYDLPLRDEAADAAFLEAHATPRLAPPGTGDTLSALLNNAAAAHGERIAAIAGDARLTYAELGRRAHAIARSLTRQGIQRGDRVALLLEPSLELLTAIHGVLAAGAAYVPLDTRSPAPRLRELIAEAGAVAVIRVAQNNEDVVASGSVRDLPLDSLTGDDNPDTALANLPAPDDIAYVMYGSDTTGKPQGVPVRHRNVTRFLAAASERLAMDGSETLLNVSPASVDTSVPDFLLPLLGGGKVLLASTEERLTPARLISLIERHPIDFMQATPSLWRTLVDAGWGGKPGMRLCASGEMFPSSLATELLERGHSVWSGYGSTETTVWSNLQRVDRTHLARLTVPVGPALSNAAVYVVDARGRLAPEGHVGEILVGGEGVAVGSRFQPNPFGPGVVYRTGALGRYRAGGALELVERTELQVGNHKTSGPAANAQEPGRTSAPTSGQTTAQGPTATLIDIWREFLGVPNIGLDQDFFSLGGHSLSAVRMVARIREHFGVELTLGVLFEAPTIRQLARVIADKQARSTSASAPSEAGAIIVKSEPTHRHEPFELTDLQQAYWLGQSDSLSGGGLPGVAYLEHEILDLDVERFERAFQKVIERHPMLRAVIRKDGLQQVLPQTPRFRVDLVDLSGLTEEERSATLLRTELEHASRGLSADTWPTLALRVHRLDARRYRIHLGFPLLLGDLQSGRIFIRDLDLLYRDANAELPAVTVDYRDYVNTLRAARVTPAFERAETYWRNRLATLPLAPNLPRASNAQGKGSSDGGSAFERHEGLLPRASWDALKRRARAAGLTPAALVAAVYAEAIAEFSESPHFTLNLLYQNRPSWHPQIQEVVGNFSTTILLEVDNREPIAFEKRVRALQTQLWNDMEHAQVSGIQVVRELARQRGSSVASSMPVVLASSLHMSAEEVESDALFFTVVSNRLQTPHVWIDHQVMESRAGLRFHWDVRKGIFPPGLTASMFAIFNDLLAKLAKGRGWDETRPVELRPAELGARAQANASDKPIPGEMLHELFAAQVAQRPEHPAIIAGDRVISYGELRDRANRLAHRIRALGIGPNQLVAISMEKGWEQLVAALGILNAGAAYLPIDPSLPRERLHALMHHGRAALVLTQQALDNTVDWPEALPRLVVGHESETGDATPLPFIQTATDLAYVIFTSGSTGLPKGVMIDHRGAVNTVLAINRRFAVGPEDRVLAVSSLSFDLSVYDVFGLLAAGGTVVIPDAEHARDPAHWAKLVREHRVTLWNSVPQLMQLLVDREEQDHAAPIESLRVAMLSGDWIPVALPERIQSRAVQCQVVSLGGATEASIWSIIHPIDRVDPTWQSIPYGRPLDNQRFHVLDESLRPRPTWVQGELYIAGIGLAKGYLSDPDKTRERFITHPVTGERLYRTGDLGRYLPDGNIEFLGRADHQVKIQGYRIELGEIEATLEKHPRVKACVVTAHGPSRGERRLVAYVVGQEPGPGDAPAPVDIEALRKHLSASLPAYMVPGQFVLLSELPLTSNGKVDRKSLPAPDAVLAGARRAKRVAPQTPLQNTLAEIWREVLALDEVGIHDDFFAELGGHSFAAVRLLARVHAQLGRELPLSSMLEGPTIAHQADRVEQAAQEATRATHASLDWSPVVPLRKSGSETPLFLVHPVGGNVFCYRALVASIAPERPVYGLQARGFVGDQKPLNTLQEMANIYVDAVREIQPQGPYLLGGWSMGGLVALEMARVLEARGDEVNLLALIDSAVPGRKSMLSDLALLAWFMRDLLATSGRPCNLDMSGLETLDDGARLAAVLAQAKAAGAIAQDVTTEQLERLYRVFLHHSAAMDGYAPTPVRAPVVLLDAAESDERERVAPWRRLASSIKHHHIAGDHYSMMTEPHVATLAERLGMALNDRAVPKNH</sequence>
<evidence type="ECO:0000256" key="4">
    <source>
        <dbReference type="ARBA" id="ARBA00004924"/>
    </source>
</evidence>
<dbReference type="InterPro" id="IPR015424">
    <property type="entry name" value="PyrdxlP-dep_Trfase"/>
</dbReference>
<dbReference type="Gene3D" id="3.40.50.1820">
    <property type="entry name" value="alpha/beta hydrolase"/>
    <property type="match status" value="2"/>
</dbReference>
<dbReference type="SMART" id="SM00827">
    <property type="entry name" value="PKS_AT"/>
    <property type="match status" value="1"/>
</dbReference>
<dbReference type="SUPFAM" id="SSF55048">
    <property type="entry name" value="Probable ACP-binding domain of malonyl-CoA ACP transacylase"/>
    <property type="match status" value="1"/>
</dbReference>
<dbReference type="InterPro" id="IPR032821">
    <property type="entry name" value="PKS_assoc"/>
</dbReference>
<dbReference type="CDD" id="cd12114">
    <property type="entry name" value="A_NRPS_TlmIV_like"/>
    <property type="match status" value="1"/>
</dbReference>
<feature type="region of interest" description="Disordered" evidence="17">
    <location>
        <begin position="1032"/>
        <end position="1124"/>
    </location>
</feature>
<dbReference type="SMART" id="SM00825">
    <property type="entry name" value="PKS_KS"/>
    <property type="match status" value="1"/>
</dbReference>
<evidence type="ECO:0000313" key="20">
    <source>
        <dbReference type="EMBL" id="ATB32446.1"/>
    </source>
</evidence>
<dbReference type="CDD" id="cd19531">
    <property type="entry name" value="LCL_NRPS-like"/>
    <property type="match status" value="1"/>
</dbReference>
<dbReference type="SUPFAM" id="SSF56801">
    <property type="entry name" value="Acetyl-CoA synthetase-like"/>
    <property type="match status" value="2"/>
</dbReference>
<evidence type="ECO:0000256" key="7">
    <source>
        <dbReference type="ARBA" id="ARBA00022553"/>
    </source>
</evidence>
<dbReference type="InterPro" id="IPR006162">
    <property type="entry name" value="Ppantetheine_attach_site"/>
</dbReference>